<reference evidence="1" key="1">
    <citation type="submission" date="2009-10" db="EMBL/GenBank/DDBJ databases">
        <title>Diversity of trophic interactions inside an arsenic-rich microbial ecosystem.</title>
        <authorList>
            <person name="Bertin P.N."/>
            <person name="Heinrich-Salmeron A."/>
            <person name="Pelletier E."/>
            <person name="Goulhen-Chollet F."/>
            <person name="Arsene-Ploetze F."/>
            <person name="Gallien S."/>
            <person name="Calteau A."/>
            <person name="Vallenet D."/>
            <person name="Casiot C."/>
            <person name="Chane-Woon-Ming B."/>
            <person name="Giloteaux L."/>
            <person name="Barakat M."/>
            <person name="Bonnefoy V."/>
            <person name="Bruneel O."/>
            <person name="Chandler M."/>
            <person name="Cleiss J."/>
            <person name="Duran R."/>
            <person name="Elbaz-Poulichet F."/>
            <person name="Fonknechten N."/>
            <person name="Lauga B."/>
            <person name="Mornico D."/>
            <person name="Ortet P."/>
            <person name="Schaeffer C."/>
            <person name="Siguier P."/>
            <person name="Alexander Thil Smith A."/>
            <person name="Van Dorsselaer A."/>
            <person name="Weissenbach J."/>
            <person name="Medigue C."/>
            <person name="Le Paslier D."/>
        </authorList>
    </citation>
    <scope>NUCLEOTIDE SEQUENCE</scope>
</reference>
<comment type="caution">
    <text evidence="1">The sequence shown here is derived from an EMBL/GenBank/DDBJ whole genome shotgun (WGS) entry which is preliminary data.</text>
</comment>
<organism evidence="1">
    <name type="scientific">mine drainage metagenome</name>
    <dbReference type="NCBI Taxonomy" id="410659"/>
    <lineage>
        <taxon>unclassified sequences</taxon>
        <taxon>metagenomes</taxon>
        <taxon>ecological metagenomes</taxon>
    </lineage>
</organism>
<gene>
    <name evidence="1" type="ORF">CARN3_0096</name>
</gene>
<accession>E6Q044</accession>
<proteinExistence type="predicted"/>
<sequence>MFFVAFLESVGFGPGNGVNGQGIAQTDIAQAHSAMSDNKRLDVTGGNWSMSGGWFGGGWSGLVGFRCGGNALTVVLCVDKRGENAKPEA</sequence>
<protein>
    <submittedName>
        <fullName evidence="1">Uncharacterized protein</fullName>
    </submittedName>
</protein>
<dbReference type="AlphaFoldDB" id="E6Q044"/>
<dbReference type="EMBL" id="CABN01000149">
    <property type="protein sequence ID" value="CBI00553.1"/>
    <property type="molecule type" value="Genomic_DNA"/>
</dbReference>
<evidence type="ECO:0000313" key="1">
    <source>
        <dbReference type="EMBL" id="CBI00553.1"/>
    </source>
</evidence>
<name>E6Q044_9ZZZZ</name>